<dbReference type="SUPFAM" id="SSF52540">
    <property type="entry name" value="P-loop containing nucleoside triphosphate hydrolases"/>
    <property type="match status" value="1"/>
</dbReference>
<dbReference type="VEuPathDB" id="FungiDB:H257_17683"/>
<protein>
    <recommendedName>
        <fullName evidence="7">Tr-type G domain-containing protein</fullName>
    </recommendedName>
</protein>
<dbReference type="AlphaFoldDB" id="A0A397DZJ5"/>
<evidence type="ECO:0000256" key="1">
    <source>
        <dbReference type="ARBA" id="ARBA00004496"/>
    </source>
</evidence>
<dbReference type="CDD" id="cd03704">
    <property type="entry name" value="eRF3_C_III"/>
    <property type="match status" value="1"/>
</dbReference>
<dbReference type="PROSITE" id="PS00301">
    <property type="entry name" value="G_TR_1"/>
    <property type="match status" value="1"/>
</dbReference>
<dbReference type="InterPro" id="IPR009000">
    <property type="entry name" value="Transl_B-barrel_sf"/>
</dbReference>
<dbReference type="InterPro" id="IPR004161">
    <property type="entry name" value="EFTu-like_2"/>
</dbReference>
<dbReference type="InterPro" id="IPR054696">
    <property type="entry name" value="GTP-eEF1A_C"/>
</dbReference>
<sequence length="500" mass="53876">MSLNPNAKTFSFNPAASSWTPPVPSQILPKPKPAAAAPAPPAAPVAAPPAPPAEVVASPKKAAAAPAPKPVEEKKAAAVVEDAVAADEDFEPLTDEEIGEEDPREHINVVLIGHVDAGKSTLSGNILYLMDQVDKRTIERFEKEAKARNRDSWFLAFIMDTGEEERAKGKTVEVGRAQFDTPNKRFTILDAPGHKNYVPNMIQGAAQADVGILVISARKGEFETADVSFKYSILHESDCDVGCGYAVKRDVVFIPISGLAGDNIKVKVDPSKAPWYEGESLIDFLDTMTIPGRNPAGPLRVPVLDRYQERGTIVLGKVESGVLTTGAKIVLKPTSLRTTVAQVYINDKPVRTAKPGENVTMRLTCGLEEITKGFVLVGAAEADEAKSVTKLVAQIAFVEALEHRPLLTAGYKAILHCHTIAQECTITKLLRPIDPKTGEALKKKVMFAKAGQSVVVRLEVDQSICVETFDKLPQMGRLTLRDEGKTIAVGKILKLETKAA</sequence>
<gene>
    <name evidence="9" type="ORF">DYB30_012462</name>
    <name evidence="8" type="ORF">DYB38_002025</name>
</gene>
<dbReference type="SUPFAM" id="SSF50447">
    <property type="entry name" value="Translation proteins"/>
    <property type="match status" value="1"/>
</dbReference>
<keyword evidence="5" id="KW-0342">GTP-binding</keyword>
<evidence type="ECO:0000256" key="3">
    <source>
        <dbReference type="ARBA" id="ARBA00022490"/>
    </source>
</evidence>
<dbReference type="Gene3D" id="3.40.50.300">
    <property type="entry name" value="P-loop containing nucleotide triphosphate hydrolases"/>
    <property type="match status" value="2"/>
</dbReference>
<feature type="domain" description="Tr-type G" evidence="7">
    <location>
        <begin position="104"/>
        <end position="296"/>
    </location>
</feature>
<comment type="caution">
    <text evidence="8">The sequence shown here is derived from an EMBL/GenBank/DDBJ whole genome shotgun (WGS) entry which is preliminary data.</text>
</comment>
<feature type="region of interest" description="Disordered" evidence="6">
    <location>
        <begin position="1"/>
        <end position="71"/>
    </location>
</feature>
<dbReference type="Proteomes" id="UP000266643">
    <property type="component" value="Unassembled WGS sequence"/>
</dbReference>
<evidence type="ECO:0000256" key="2">
    <source>
        <dbReference type="ARBA" id="ARBA00007249"/>
    </source>
</evidence>
<dbReference type="SUPFAM" id="SSF50465">
    <property type="entry name" value="EF-Tu/eEF-1alpha/eIF2-gamma C-terminal domain"/>
    <property type="match status" value="1"/>
</dbReference>
<dbReference type="GO" id="GO:0003924">
    <property type="term" value="F:GTPase activity"/>
    <property type="evidence" value="ECO:0007669"/>
    <property type="project" value="InterPro"/>
</dbReference>
<dbReference type="EMBL" id="QUTD01000683">
    <property type="protein sequence ID" value="RHY79082.1"/>
    <property type="molecule type" value="Genomic_DNA"/>
</dbReference>
<dbReference type="PRINTS" id="PR00315">
    <property type="entry name" value="ELONGATNFCT"/>
</dbReference>
<dbReference type="Pfam" id="PF03144">
    <property type="entry name" value="GTP_EFTU_D2"/>
    <property type="match status" value="1"/>
</dbReference>
<dbReference type="PROSITE" id="PS51722">
    <property type="entry name" value="G_TR_2"/>
    <property type="match status" value="1"/>
</dbReference>
<dbReference type="Gene3D" id="2.40.30.10">
    <property type="entry name" value="Translation factors"/>
    <property type="match status" value="2"/>
</dbReference>
<dbReference type="GO" id="GO:0005525">
    <property type="term" value="F:GTP binding"/>
    <property type="evidence" value="ECO:0007669"/>
    <property type="project" value="UniProtKB-KW"/>
</dbReference>
<comment type="similarity">
    <text evidence="2">Belongs to the TRAFAC class translation factor GTPase superfamily. Classic translation factor GTPase family. EF-Tu/EF-1A subfamily.</text>
</comment>
<dbReference type="Pfam" id="PF00009">
    <property type="entry name" value="GTP_EFTU"/>
    <property type="match status" value="1"/>
</dbReference>
<dbReference type="EMBL" id="QUTC01003251">
    <property type="protein sequence ID" value="RHY71015.1"/>
    <property type="molecule type" value="Genomic_DNA"/>
</dbReference>
<comment type="subcellular location">
    <subcellularLocation>
        <location evidence="1">Cytoplasm</location>
    </subcellularLocation>
</comment>
<evidence type="ECO:0000256" key="5">
    <source>
        <dbReference type="ARBA" id="ARBA00023134"/>
    </source>
</evidence>
<dbReference type="PANTHER" id="PTHR23115">
    <property type="entry name" value="TRANSLATION FACTOR"/>
    <property type="match status" value="1"/>
</dbReference>
<dbReference type="InterPro" id="IPR031157">
    <property type="entry name" value="G_TR_CS"/>
</dbReference>
<name>A0A397DZJ5_APHAT</name>
<evidence type="ECO:0000256" key="4">
    <source>
        <dbReference type="ARBA" id="ARBA00022741"/>
    </source>
</evidence>
<keyword evidence="3" id="KW-0963">Cytoplasm</keyword>
<dbReference type="FunFam" id="2.40.30.10:FF:000020">
    <property type="entry name" value="Translation elongation factor EF-1"/>
    <property type="match status" value="1"/>
</dbReference>
<dbReference type="Proteomes" id="UP000265716">
    <property type="component" value="Unassembled WGS sequence"/>
</dbReference>
<proteinExistence type="inferred from homology"/>
<dbReference type="InterPro" id="IPR027417">
    <property type="entry name" value="P-loop_NTPase"/>
</dbReference>
<dbReference type="Pfam" id="PF22594">
    <property type="entry name" value="GTP-eEF1A_C"/>
    <property type="match status" value="1"/>
</dbReference>
<reference evidence="10 11" key="1">
    <citation type="submission" date="2018-08" db="EMBL/GenBank/DDBJ databases">
        <title>Aphanomyces genome sequencing and annotation.</title>
        <authorList>
            <person name="Minardi D."/>
            <person name="Oidtmann B."/>
            <person name="Van Der Giezen M."/>
            <person name="Studholme D.J."/>
        </authorList>
    </citation>
    <scope>NUCLEOTIDE SEQUENCE [LARGE SCALE GENOMIC DNA]</scope>
    <source>
        <strain evidence="9 11">D2</strain>
        <strain evidence="8 10">SA</strain>
    </source>
</reference>
<dbReference type="InterPro" id="IPR050100">
    <property type="entry name" value="TRAFAC_GTPase_members"/>
</dbReference>
<dbReference type="InterPro" id="IPR000795">
    <property type="entry name" value="T_Tr_GTP-bd_dom"/>
</dbReference>
<evidence type="ECO:0000259" key="7">
    <source>
        <dbReference type="PROSITE" id="PS51722"/>
    </source>
</evidence>
<feature type="compositionally biased region" description="Pro residues" evidence="6">
    <location>
        <begin position="38"/>
        <end position="52"/>
    </location>
</feature>
<accession>A0A397DZJ5</accession>
<dbReference type="GO" id="GO:0005737">
    <property type="term" value="C:cytoplasm"/>
    <property type="evidence" value="ECO:0007669"/>
    <property type="project" value="UniProtKB-SubCell"/>
</dbReference>
<evidence type="ECO:0000313" key="10">
    <source>
        <dbReference type="Proteomes" id="UP000265716"/>
    </source>
</evidence>
<evidence type="ECO:0000313" key="8">
    <source>
        <dbReference type="EMBL" id="RHY71015.1"/>
    </source>
</evidence>
<evidence type="ECO:0000256" key="6">
    <source>
        <dbReference type="SAM" id="MobiDB-lite"/>
    </source>
</evidence>
<evidence type="ECO:0000313" key="11">
    <source>
        <dbReference type="Proteomes" id="UP000266643"/>
    </source>
</evidence>
<feature type="compositionally biased region" description="Low complexity" evidence="6">
    <location>
        <begin position="53"/>
        <end position="66"/>
    </location>
</feature>
<feature type="compositionally biased region" description="Polar residues" evidence="6">
    <location>
        <begin position="1"/>
        <end position="20"/>
    </location>
</feature>
<organism evidence="8 10">
    <name type="scientific">Aphanomyces astaci</name>
    <name type="common">Crayfish plague agent</name>
    <dbReference type="NCBI Taxonomy" id="112090"/>
    <lineage>
        <taxon>Eukaryota</taxon>
        <taxon>Sar</taxon>
        <taxon>Stramenopiles</taxon>
        <taxon>Oomycota</taxon>
        <taxon>Saprolegniomycetes</taxon>
        <taxon>Saprolegniales</taxon>
        <taxon>Verrucalvaceae</taxon>
        <taxon>Aphanomyces</taxon>
    </lineage>
</organism>
<dbReference type="InterPro" id="IPR009001">
    <property type="entry name" value="Transl_elong_EF1A/Init_IF2_C"/>
</dbReference>
<keyword evidence="4" id="KW-0547">Nucleotide-binding</keyword>
<evidence type="ECO:0000313" key="9">
    <source>
        <dbReference type="EMBL" id="RHY79082.1"/>
    </source>
</evidence>